<keyword evidence="6" id="KW-1185">Reference proteome</keyword>
<evidence type="ECO:0000313" key="5">
    <source>
        <dbReference type="EMBL" id="GAA1998327.1"/>
    </source>
</evidence>
<accession>A0ABP5EK18</accession>
<keyword evidence="1" id="KW-0805">Transcription regulation</keyword>
<sequence length="51" mass="5391">MTIVFAGLERAVRNMDSARHVVLVDAIASGDPEAARAAVLEHMEDAEANLG</sequence>
<name>A0ABP5EK18_9MICO</name>
<evidence type="ECO:0000256" key="1">
    <source>
        <dbReference type="ARBA" id="ARBA00023015"/>
    </source>
</evidence>
<gene>
    <name evidence="5" type="ORF">GCM10009755_01990</name>
</gene>
<evidence type="ECO:0000256" key="2">
    <source>
        <dbReference type="ARBA" id="ARBA00023125"/>
    </source>
</evidence>
<keyword evidence="3" id="KW-0804">Transcription</keyword>
<dbReference type="Gene3D" id="1.20.120.530">
    <property type="entry name" value="GntR ligand-binding domain-like"/>
    <property type="match status" value="1"/>
</dbReference>
<proteinExistence type="predicted"/>
<keyword evidence="2" id="KW-0238">DNA-binding</keyword>
<dbReference type="SUPFAM" id="SSF48008">
    <property type="entry name" value="GntR ligand-binding domain-like"/>
    <property type="match status" value="1"/>
</dbReference>
<reference evidence="6" key="1">
    <citation type="journal article" date="2019" name="Int. J. Syst. Evol. Microbiol.">
        <title>The Global Catalogue of Microorganisms (GCM) 10K type strain sequencing project: providing services to taxonomists for standard genome sequencing and annotation.</title>
        <authorList>
            <consortium name="The Broad Institute Genomics Platform"/>
            <consortium name="The Broad Institute Genome Sequencing Center for Infectious Disease"/>
            <person name="Wu L."/>
            <person name="Ma J."/>
        </authorList>
    </citation>
    <scope>NUCLEOTIDE SEQUENCE [LARGE SCALE GENOMIC DNA]</scope>
    <source>
        <strain evidence="6">JCM 14546</strain>
    </source>
</reference>
<comment type="caution">
    <text evidence="5">The sequence shown here is derived from an EMBL/GenBank/DDBJ whole genome shotgun (WGS) entry which is preliminary data.</text>
</comment>
<dbReference type="InterPro" id="IPR011711">
    <property type="entry name" value="GntR_C"/>
</dbReference>
<protein>
    <recommendedName>
        <fullName evidence="4">GntR C-terminal domain-containing protein</fullName>
    </recommendedName>
</protein>
<organism evidence="5 6">
    <name type="scientific">Brevibacterium samyangense</name>
    <dbReference type="NCBI Taxonomy" id="366888"/>
    <lineage>
        <taxon>Bacteria</taxon>
        <taxon>Bacillati</taxon>
        <taxon>Actinomycetota</taxon>
        <taxon>Actinomycetes</taxon>
        <taxon>Micrococcales</taxon>
        <taxon>Brevibacteriaceae</taxon>
        <taxon>Brevibacterium</taxon>
    </lineage>
</organism>
<feature type="domain" description="GntR C-terminal" evidence="4">
    <location>
        <begin position="17"/>
        <end position="44"/>
    </location>
</feature>
<evidence type="ECO:0000256" key="3">
    <source>
        <dbReference type="ARBA" id="ARBA00023163"/>
    </source>
</evidence>
<dbReference type="Pfam" id="PF07729">
    <property type="entry name" value="FCD"/>
    <property type="match status" value="1"/>
</dbReference>
<evidence type="ECO:0000259" key="4">
    <source>
        <dbReference type="Pfam" id="PF07729"/>
    </source>
</evidence>
<evidence type="ECO:0000313" key="6">
    <source>
        <dbReference type="Proteomes" id="UP001500755"/>
    </source>
</evidence>
<dbReference type="EMBL" id="BAAANO010000002">
    <property type="protein sequence ID" value="GAA1998327.1"/>
    <property type="molecule type" value="Genomic_DNA"/>
</dbReference>
<dbReference type="Proteomes" id="UP001500755">
    <property type="component" value="Unassembled WGS sequence"/>
</dbReference>
<dbReference type="InterPro" id="IPR008920">
    <property type="entry name" value="TF_FadR/GntR_C"/>
</dbReference>